<keyword evidence="1" id="KW-1133">Transmembrane helix</keyword>
<evidence type="ECO:0000256" key="1">
    <source>
        <dbReference type="SAM" id="Phobius"/>
    </source>
</evidence>
<feature type="transmembrane region" description="Helical" evidence="1">
    <location>
        <begin position="145"/>
        <end position="163"/>
    </location>
</feature>
<keyword evidence="3" id="KW-1185">Reference proteome</keyword>
<accession>A0ABP3P2L1</accession>
<keyword evidence="1" id="KW-0472">Membrane</keyword>
<feature type="transmembrane region" description="Helical" evidence="1">
    <location>
        <begin position="92"/>
        <end position="110"/>
    </location>
</feature>
<dbReference type="Proteomes" id="UP001499951">
    <property type="component" value="Unassembled WGS sequence"/>
</dbReference>
<dbReference type="Pfam" id="PF05940">
    <property type="entry name" value="NnrS"/>
    <property type="match status" value="1"/>
</dbReference>
<dbReference type="EMBL" id="BAAADD010000001">
    <property type="protein sequence ID" value="GAA0555885.1"/>
    <property type="molecule type" value="Genomic_DNA"/>
</dbReference>
<feature type="transmembrane region" description="Helical" evidence="1">
    <location>
        <begin position="220"/>
        <end position="236"/>
    </location>
</feature>
<feature type="transmembrane region" description="Helical" evidence="1">
    <location>
        <begin position="333"/>
        <end position="354"/>
    </location>
</feature>
<name>A0ABP3P2L1_9PROT</name>
<organism evidence="2 3">
    <name type="scientific">Rhizomicrobium electricum</name>
    <dbReference type="NCBI Taxonomy" id="480070"/>
    <lineage>
        <taxon>Bacteria</taxon>
        <taxon>Pseudomonadati</taxon>
        <taxon>Pseudomonadota</taxon>
        <taxon>Alphaproteobacteria</taxon>
        <taxon>Micropepsales</taxon>
        <taxon>Micropepsaceae</taxon>
        <taxon>Rhizomicrobium</taxon>
    </lineage>
</organism>
<feature type="transmembrane region" description="Helical" evidence="1">
    <location>
        <begin position="242"/>
        <end position="259"/>
    </location>
</feature>
<feature type="transmembrane region" description="Helical" evidence="1">
    <location>
        <begin position="116"/>
        <end position="133"/>
    </location>
</feature>
<keyword evidence="1" id="KW-0812">Transmembrane</keyword>
<sequence length="400" mass="42227">MAIPRYKATSGPILFSAGFRPFFLAAAIWAAIAVPVWLVAYTSGLMPPTAMPAIIWHPHELIYGYGAAVVAGFLLTSIPNWTGRMPLQGGPLVLLVLLWLAGRITVLISGVIGEPAAAGIDLAFPVAFLAVVAREIIAGKNWRNLPMLVALSVLVIGNLLVHLETLGVTETALAGNRVGIATLLALIALVGGRIVPSFTRNWLVKFRPEVPVPAPAERRDTIALAITAASVILWMILPDAAITGWGLIVGGTAAGWRLSRWRGGATLREPLLLILHVGYGWLAAGLLLLGLDIVFDFMPTTTALHALTVGAIGTMTLAVMTRASLGHTGRPLIAGRWTVAIFILVSLAALLRLVSVFGGAAMIALLHIAGCLWSVAFLIFAIAYGRVLSRPRASGDTKPV</sequence>
<feature type="transmembrane region" description="Helical" evidence="1">
    <location>
        <begin position="360"/>
        <end position="384"/>
    </location>
</feature>
<dbReference type="RefSeq" id="WP_166930257.1">
    <property type="nucleotide sequence ID" value="NZ_BAAADD010000001.1"/>
</dbReference>
<gene>
    <name evidence="2" type="ORF">GCM10008942_00440</name>
</gene>
<comment type="caution">
    <text evidence="2">The sequence shown here is derived from an EMBL/GenBank/DDBJ whole genome shotgun (WGS) entry which is preliminary data.</text>
</comment>
<feature type="transmembrane region" description="Helical" evidence="1">
    <location>
        <begin position="61"/>
        <end position="80"/>
    </location>
</feature>
<proteinExistence type="predicted"/>
<feature type="transmembrane region" description="Helical" evidence="1">
    <location>
        <begin position="303"/>
        <end position="321"/>
    </location>
</feature>
<protein>
    <submittedName>
        <fullName evidence="2">NnrS family protein</fullName>
    </submittedName>
</protein>
<dbReference type="InterPro" id="IPR010266">
    <property type="entry name" value="NnrS"/>
</dbReference>
<feature type="transmembrane region" description="Helical" evidence="1">
    <location>
        <begin position="178"/>
        <end position="199"/>
    </location>
</feature>
<feature type="transmembrane region" description="Helical" evidence="1">
    <location>
        <begin position="21"/>
        <end position="41"/>
    </location>
</feature>
<reference evidence="3" key="1">
    <citation type="journal article" date="2019" name="Int. J. Syst. Evol. Microbiol.">
        <title>The Global Catalogue of Microorganisms (GCM) 10K type strain sequencing project: providing services to taxonomists for standard genome sequencing and annotation.</title>
        <authorList>
            <consortium name="The Broad Institute Genomics Platform"/>
            <consortium name="The Broad Institute Genome Sequencing Center for Infectious Disease"/>
            <person name="Wu L."/>
            <person name="Ma J."/>
        </authorList>
    </citation>
    <scope>NUCLEOTIDE SEQUENCE [LARGE SCALE GENOMIC DNA]</scope>
    <source>
        <strain evidence="3">JCM 15089</strain>
    </source>
</reference>
<feature type="transmembrane region" description="Helical" evidence="1">
    <location>
        <begin position="271"/>
        <end position="291"/>
    </location>
</feature>
<evidence type="ECO:0000313" key="2">
    <source>
        <dbReference type="EMBL" id="GAA0555885.1"/>
    </source>
</evidence>
<evidence type="ECO:0000313" key="3">
    <source>
        <dbReference type="Proteomes" id="UP001499951"/>
    </source>
</evidence>